<accession>A0A2N9DVY8</accession>
<dbReference type="PANTHER" id="PTHR38451:SF1">
    <property type="entry name" value="TRNA (ADENINE(22)-N(1))-METHYLTRANSFERASE"/>
    <property type="match status" value="1"/>
</dbReference>
<sequence>MSGIHLSKRLATVAQFVPENSRLADIGSDHAFLPIYLSQQKRIQAAVAGEVITGPFEIAHQHVQNYGLQTTIDVRLGDGLEVLSPTDDGIDCIVIAGMGGLLITEILERGQQHLNGHERLILQANITEPAVREWLMNHGYQIIDEDIVAEENHIYEVIVAEPTVTPVRYTESQLLFGPVLMQKQPTDFITKWTQMRTKRQHLLGQLEQAQSAPVAKVQEVQHELQLIEEMMATWQ</sequence>
<dbReference type="SUPFAM" id="SSF53335">
    <property type="entry name" value="S-adenosyl-L-methionine-dependent methyltransferases"/>
    <property type="match status" value="1"/>
</dbReference>
<dbReference type="AlphaFoldDB" id="A0A2N9DVY8"/>
<dbReference type="InterPro" id="IPR006901">
    <property type="entry name" value="TrmK"/>
</dbReference>
<dbReference type="GO" id="GO:0160105">
    <property type="term" value="F:tRNA (adenine(22)-N1)-methyltransferase activity"/>
    <property type="evidence" value="ECO:0007669"/>
    <property type="project" value="UniProtKB-EC"/>
</dbReference>
<keyword evidence="2" id="KW-1185">Reference proteome</keyword>
<evidence type="ECO:0000313" key="2">
    <source>
        <dbReference type="Proteomes" id="UP000238739"/>
    </source>
</evidence>
<dbReference type="Gene3D" id="3.40.50.150">
    <property type="entry name" value="Vaccinia Virus protein VP39"/>
    <property type="match status" value="1"/>
</dbReference>
<dbReference type="PIRSF" id="PIRSF018637">
    <property type="entry name" value="TrmK"/>
    <property type="match status" value="1"/>
</dbReference>
<dbReference type="RefSeq" id="WP_106483290.1">
    <property type="nucleotide sequence ID" value="NZ_LT984417.1"/>
</dbReference>
<name>A0A2N9DVY8_9LACO</name>
<dbReference type="Gene3D" id="1.10.287.1890">
    <property type="match status" value="1"/>
</dbReference>
<dbReference type="EMBL" id="OGVC01000019">
    <property type="protein sequence ID" value="SPC38728.1"/>
    <property type="molecule type" value="Genomic_DNA"/>
</dbReference>
<keyword evidence="1" id="KW-0489">Methyltransferase</keyword>
<evidence type="ECO:0000313" key="1">
    <source>
        <dbReference type="EMBL" id="SPC38728.1"/>
    </source>
</evidence>
<protein>
    <submittedName>
        <fullName evidence="1">tRNA (Adenine(22)-N(1))-methyltransferase</fullName>
        <ecNumber evidence="1">2.1.1.217</ecNumber>
    </submittedName>
</protein>
<dbReference type="InterPro" id="IPR029063">
    <property type="entry name" value="SAM-dependent_MTases_sf"/>
</dbReference>
<dbReference type="GO" id="GO:0032259">
    <property type="term" value="P:methylation"/>
    <property type="evidence" value="ECO:0007669"/>
    <property type="project" value="UniProtKB-KW"/>
</dbReference>
<dbReference type="Proteomes" id="UP000238739">
    <property type="component" value="Unassembled WGS sequence"/>
</dbReference>
<keyword evidence="1" id="KW-0808">Transferase</keyword>
<reference evidence="1" key="1">
    <citation type="submission" date="2018-01" db="EMBL/GenBank/DDBJ databases">
        <authorList>
            <person name="Chaillou S."/>
        </authorList>
    </citation>
    <scope>NUCLEOTIDE SEQUENCE [LARGE SCALE GENOMIC DNA]</scope>
    <source>
        <strain evidence="1">MFPC41A2801</strain>
    </source>
</reference>
<dbReference type="Pfam" id="PF04816">
    <property type="entry name" value="TrmK"/>
    <property type="match status" value="1"/>
</dbReference>
<organism evidence="1 2">
    <name type="scientific">Latilactobacillus fuchuensis</name>
    <dbReference type="NCBI Taxonomy" id="164393"/>
    <lineage>
        <taxon>Bacteria</taxon>
        <taxon>Bacillati</taxon>
        <taxon>Bacillota</taxon>
        <taxon>Bacilli</taxon>
        <taxon>Lactobacillales</taxon>
        <taxon>Lactobacillaceae</taxon>
        <taxon>Latilactobacillus</taxon>
    </lineage>
</organism>
<dbReference type="PANTHER" id="PTHR38451">
    <property type="entry name" value="TRNA (ADENINE(22)-N(1))-METHYLTRANSFERASE"/>
    <property type="match status" value="1"/>
</dbReference>
<gene>
    <name evidence="1" type="primary">trmK</name>
    <name evidence="1" type="ORF">LFUMFP_260016</name>
</gene>
<comment type="caution">
    <text evidence="1">The sequence shown here is derived from an EMBL/GenBank/DDBJ whole genome shotgun (WGS) entry which is preliminary data.</text>
</comment>
<dbReference type="EC" id="2.1.1.217" evidence="1"/>
<proteinExistence type="predicted"/>